<keyword evidence="4 6" id="KW-0472">Membrane</keyword>
<name>A0A511JE24_9CELL</name>
<feature type="transmembrane region" description="Helical" evidence="6">
    <location>
        <begin position="321"/>
        <end position="342"/>
    </location>
</feature>
<dbReference type="PROSITE" id="PS50850">
    <property type="entry name" value="MFS"/>
    <property type="match status" value="1"/>
</dbReference>
<dbReference type="InterPro" id="IPR020846">
    <property type="entry name" value="MFS_dom"/>
</dbReference>
<dbReference type="InterPro" id="IPR051788">
    <property type="entry name" value="MFS_Transporter"/>
</dbReference>
<feature type="transmembrane region" description="Helical" evidence="6">
    <location>
        <begin position="222"/>
        <end position="243"/>
    </location>
</feature>
<protein>
    <submittedName>
        <fullName evidence="8">MFS transporter</fullName>
    </submittedName>
</protein>
<dbReference type="Gene3D" id="1.20.1720.10">
    <property type="entry name" value="Multidrug resistance protein D"/>
    <property type="match status" value="1"/>
</dbReference>
<evidence type="ECO:0000256" key="6">
    <source>
        <dbReference type="SAM" id="Phobius"/>
    </source>
</evidence>
<feature type="transmembrane region" description="Helical" evidence="6">
    <location>
        <begin position="101"/>
        <end position="125"/>
    </location>
</feature>
<dbReference type="Proteomes" id="UP000321720">
    <property type="component" value="Unassembled WGS sequence"/>
</dbReference>
<feature type="region of interest" description="Disordered" evidence="5">
    <location>
        <begin position="408"/>
        <end position="430"/>
    </location>
</feature>
<evidence type="ECO:0000256" key="4">
    <source>
        <dbReference type="ARBA" id="ARBA00023136"/>
    </source>
</evidence>
<feature type="domain" description="Major facilitator superfamily (MFS) profile" evidence="7">
    <location>
        <begin position="23"/>
        <end position="407"/>
    </location>
</feature>
<evidence type="ECO:0000313" key="9">
    <source>
        <dbReference type="Proteomes" id="UP000321720"/>
    </source>
</evidence>
<gene>
    <name evidence="8" type="ORF">CCO02nite_28920</name>
</gene>
<evidence type="ECO:0000313" key="8">
    <source>
        <dbReference type="EMBL" id="GEL96234.1"/>
    </source>
</evidence>
<dbReference type="Pfam" id="PF07690">
    <property type="entry name" value="MFS_1"/>
    <property type="match status" value="1"/>
</dbReference>
<proteinExistence type="predicted"/>
<feature type="transmembrane region" description="Helical" evidence="6">
    <location>
        <begin position="263"/>
        <end position="284"/>
    </location>
</feature>
<sequence length="430" mass="43655">MSLPDVANGAPVPTTRRTPVQAASLAVFAVFFLSGFNFASWASRLPAVRDGLSLSAGQIGLLLLVGAGGSVVALPLSGLVIERLGTRATVLWSAVLNASGLTVAAIGVGLQHVVVTAVGLIAYGVGTSVWDAAMNVEGAAVEQRVGRTVMPRYHAGFSFGTVAAAAVGAVAAALHVPVVVHLPVVLAVSIVAVVVSVRFFLPDEAASPHPHDEHVPRGGRGLLAAWLEPRTLLIGLVVLAAALTEGSANDWVGLAVVDGFDTGHALAAVTLGVFLASMTAMRWFGTHLLDRFGRVVVLRVCAVLALVGLSVFGLADQLWLAVLGVVAWGAGAALGFPVGMSAASDDPLRAASRVAVVSTIGYTAFLAGPPLLGLLAQHVGYRNALLWILVPVALGMLVAGAAAPLPGRPRVDAATDAPAEGARVDGSDES</sequence>
<keyword evidence="2 6" id="KW-0812">Transmembrane</keyword>
<keyword evidence="3 6" id="KW-1133">Transmembrane helix</keyword>
<organism evidence="8 9">
    <name type="scientific">Cellulomonas composti</name>
    <dbReference type="NCBI Taxonomy" id="266130"/>
    <lineage>
        <taxon>Bacteria</taxon>
        <taxon>Bacillati</taxon>
        <taxon>Actinomycetota</taxon>
        <taxon>Actinomycetes</taxon>
        <taxon>Micrococcales</taxon>
        <taxon>Cellulomonadaceae</taxon>
        <taxon>Cellulomonas</taxon>
    </lineage>
</organism>
<keyword evidence="9" id="KW-1185">Reference proteome</keyword>
<dbReference type="GO" id="GO:0022857">
    <property type="term" value="F:transmembrane transporter activity"/>
    <property type="evidence" value="ECO:0007669"/>
    <property type="project" value="InterPro"/>
</dbReference>
<evidence type="ECO:0000256" key="1">
    <source>
        <dbReference type="ARBA" id="ARBA00004651"/>
    </source>
</evidence>
<accession>A0A511JE24</accession>
<feature type="transmembrane region" description="Helical" evidence="6">
    <location>
        <begin position="384"/>
        <end position="405"/>
    </location>
</feature>
<dbReference type="PANTHER" id="PTHR23514">
    <property type="entry name" value="BYPASS OF STOP CODON PROTEIN 6"/>
    <property type="match status" value="1"/>
</dbReference>
<evidence type="ECO:0000256" key="2">
    <source>
        <dbReference type="ARBA" id="ARBA00022692"/>
    </source>
</evidence>
<feature type="transmembrane region" description="Helical" evidence="6">
    <location>
        <begin position="59"/>
        <end position="81"/>
    </location>
</feature>
<feature type="transmembrane region" description="Helical" evidence="6">
    <location>
        <begin position="354"/>
        <end position="372"/>
    </location>
</feature>
<evidence type="ECO:0000259" key="7">
    <source>
        <dbReference type="PROSITE" id="PS50850"/>
    </source>
</evidence>
<evidence type="ECO:0000256" key="3">
    <source>
        <dbReference type="ARBA" id="ARBA00022989"/>
    </source>
</evidence>
<dbReference type="SUPFAM" id="SSF103473">
    <property type="entry name" value="MFS general substrate transporter"/>
    <property type="match status" value="1"/>
</dbReference>
<reference evidence="8 9" key="1">
    <citation type="submission" date="2019-07" db="EMBL/GenBank/DDBJ databases">
        <title>Whole genome shotgun sequence of Cellulomonas composti NBRC 100758.</title>
        <authorList>
            <person name="Hosoyama A."/>
            <person name="Uohara A."/>
            <person name="Ohji S."/>
            <person name="Ichikawa N."/>
        </authorList>
    </citation>
    <scope>NUCLEOTIDE SEQUENCE [LARGE SCALE GENOMIC DNA]</scope>
    <source>
        <strain evidence="8 9">NBRC 100758</strain>
    </source>
</reference>
<dbReference type="InterPro" id="IPR011701">
    <property type="entry name" value="MFS"/>
</dbReference>
<dbReference type="GO" id="GO:0005886">
    <property type="term" value="C:plasma membrane"/>
    <property type="evidence" value="ECO:0007669"/>
    <property type="project" value="UniProtKB-SubCell"/>
</dbReference>
<dbReference type="EMBL" id="BJWG01000016">
    <property type="protein sequence ID" value="GEL96234.1"/>
    <property type="molecule type" value="Genomic_DNA"/>
</dbReference>
<dbReference type="Gene3D" id="1.20.1250.20">
    <property type="entry name" value="MFS general substrate transporter like domains"/>
    <property type="match status" value="1"/>
</dbReference>
<evidence type="ECO:0000256" key="5">
    <source>
        <dbReference type="SAM" id="MobiDB-lite"/>
    </source>
</evidence>
<dbReference type="InterPro" id="IPR036259">
    <property type="entry name" value="MFS_trans_sf"/>
</dbReference>
<comment type="caution">
    <text evidence="8">The sequence shown here is derived from an EMBL/GenBank/DDBJ whole genome shotgun (WGS) entry which is preliminary data.</text>
</comment>
<feature type="transmembrane region" description="Helical" evidence="6">
    <location>
        <begin position="296"/>
        <end position="315"/>
    </location>
</feature>
<dbReference type="CDD" id="cd17393">
    <property type="entry name" value="MFS_MosC_like"/>
    <property type="match status" value="1"/>
</dbReference>
<feature type="transmembrane region" description="Helical" evidence="6">
    <location>
        <begin position="153"/>
        <end position="174"/>
    </location>
</feature>
<feature type="transmembrane region" description="Helical" evidence="6">
    <location>
        <begin position="180"/>
        <end position="201"/>
    </location>
</feature>
<comment type="subcellular location">
    <subcellularLocation>
        <location evidence="1">Cell membrane</location>
        <topology evidence="1">Multi-pass membrane protein</topology>
    </subcellularLocation>
</comment>
<dbReference type="PANTHER" id="PTHR23514:SF13">
    <property type="entry name" value="INNER MEMBRANE PROTEIN YBJJ"/>
    <property type="match status" value="1"/>
</dbReference>
<dbReference type="AlphaFoldDB" id="A0A511JE24"/>
<feature type="transmembrane region" description="Helical" evidence="6">
    <location>
        <begin position="20"/>
        <end position="39"/>
    </location>
</feature>